<accession>A0A0E0DLK4</accession>
<dbReference type="Gramene" id="OMERI05G02300.1">
    <property type="protein sequence ID" value="OMERI05G02300.1"/>
    <property type="gene ID" value="OMERI05G02300"/>
</dbReference>
<keyword evidence="1" id="KW-0472">Membrane</keyword>
<feature type="transmembrane region" description="Helical" evidence="1">
    <location>
        <begin position="379"/>
        <end position="401"/>
    </location>
</feature>
<dbReference type="PANTHER" id="PTHR31549">
    <property type="entry name" value="PROTEIN, PUTATIVE (DUF247)-RELATED-RELATED"/>
    <property type="match status" value="1"/>
</dbReference>
<keyword evidence="1" id="KW-0812">Transmembrane</keyword>
<dbReference type="PANTHER" id="PTHR31549:SF284">
    <property type="entry name" value="OS05G0131000 PROTEIN"/>
    <property type="match status" value="1"/>
</dbReference>
<feature type="transmembrane region" description="Helical" evidence="1">
    <location>
        <begin position="95"/>
        <end position="112"/>
    </location>
</feature>
<reference evidence="2" key="2">
    <citation type="submission" date="2018-05" db="EMBL/GenBank/DDBJ databases">
        <title>OmerRS3 (Oryza meridionalis Reference Sequence Version 3).</title>
        <authorList>
            <person name="Zhang J."/>
            <person name="Kudrna D."/>
            <person name="Lee S."/>
            <person name="Talag J."/>
            <person name="Welchert J."/>
            <person name="Wing R.A."/>
        </authorList>
    </citation>
    <scope>NUCLEOTIDE SEQUENCE [LARGE SCALE GENOMIC DNA]</scope>
    <source>
        <strain evidence="2">cv. OR44</strain>
    </source>
</reference>
<evidence type="ECO:0000313" key="2">
    <source>
        <dbReference type="EnsemblPlants" id="OMERI05G02300.1"/>
    </source>
</evidence>
<dbReference type="Proteomes" id="UP000008021">
    <property type="component" value="Chromosome 5"/>
</dbReference>
<evidence type="ECO:0000256" key="1">
    <source>
        <dbReference type="SAM" id="Phobius"/>
    </source>
</evidence>
<sequence>MTDEEMVRMLLLDGCFIIKHLYNFVLGYEEEELYATRWSPAQLRIDLGLLENQIPFFVLEEIFYHLTPRKLQRKITRDVGDDGMMTMRMRLRKRHKLLVMAMWYMLKGWFVLPEDESNELYKLIADKEVHHLLHLLHLAHLVKVDAAPKSPPCEWQLWWQWPCDALQLLLCILPLFLVSLPLHMCRCCGGFGGEEPDPKANIASASQLRGLGVKIRMVKRDRRGILDVRLRKSLGIGLIPPELEVPALPVEEATAVLLQNLVAYEQQMPRTPARQGEDQQTQRDLKSKDYFTTYAFLMYNLVSSTEDIAELQEKGVLLNNFGSHETIINYFKNLCRWNQRSKEETPIGKVLDELRECSQYHLYRHWAEAKKYMDSPVKILALIVSTLLAISTVLQTTVAFYPK</sequence>
<dbReference type="EnsemblPlants" id="OMERI05G02300.1">
    <property type="protein sequence ID" value="OMERI05G02300.1"/>
    <property type="gene ID" value="OMERI05G02300"/>
</dbReference>
<dbReference type="HOGENOM" id="CLU_020188_6_0_1"/>
<keyword evidence="3" id="KW-1185">Reference proteome</keyword>
<reference evidence="2" key="1">
    <citation type="submission" date="2015-04" db="UniProtKB">
        <authorList>
            <consortium name="EnsemblPlants"/>
        </authorList>
    </citation>
    <scope>IDENTIFICATION</scope>
</reference>
<dbReference type="InterPro" id="IPR004158">
    <property type="entry name" value="DUF247_pln"/>
</dbReference>
<dbReference type="STRING" id="40149.A0A0E0DLK4"/>
<name>A0A0E0DLK4_9ORYZ</name>
<evidence type="ECO:0000313" key="3">
    <source>
        <dbReference type="Proteomes" id="UP000008021"/>
    </source>
</evidence>
<keyword evidence="1" id="KW-1133">Transmembrane helix</keyword>
<dbReference type="Pfam" id="PF03140">
    <property type="entry name" value="DUF247"/>
    <property type="match status" value="1"/>
</dbReference>
<dbReference type="AlphaFoldDB" id="A0A0E0DLK4"/>
<organism evidence="2">
    <name type="scientific">Oryza meridionalis</name>
    <dbReference type="NCBI Taxonomy" id="40149"/>
    <lineage>
        <taxon>Eukaryota</taxon>
        <taxon>Viridiplantae</taxon>
        <taxon>Streptophyta</taxon>
        <taxon>Embryophyta</taxon>
        <taxon>Tracheophyta</taxon>
        <taxon>Spermatophyta</taxon>
        <taxon>Magnoliopsida</taxon>
        <taxon>Liliopsida</taxon>
        <taxon>Poales</taxon>
        <taxon>Poaceae</taxon>
        <taxon>BOP clade</taxon>
        <taxon>Oryzoideae</taxon>
        <taxon>Oryzeae</taxon>
        <taxon>Oryzinae</taxon>
        <taxon>Oryza</taxon>
    </lineage>
</organism>
<feature type="transmembrane region" description="Helical" evidence="1">
    <location>
        <begin position="165"/>
        <end position="182"/>
    </location>
</feature>
<proteinExistence type="predicted"/>
<protein>
    <submittedName>
        <fullName evidence="2">Uncharacterized protein</fullName>
    </submittedName>
</protein>